<dbReference type="InterPro" id="IPR012675">
    <property type="entry name" value="Beta-grasp_dom_sf"/>
</dbReference>
<comment type="caution">
    <text evidence="12">The sequence shown here is derived from an EMBL/GenBank/DDBJ whole genome shotgun (WGS) entry which is preliminary data.</text>
</comment>
<keyword evidence="7" id="KW-0408">Iron</keyword>
<evidence type="ECO:0000259" key="11">
    <source>
        <dbReference type="PROSITE" id="PS51384"/>
    </source>
</evidence>
<gene>
    <name evidence="12" type="ORF">DIC66_09715</name>
</gene>
<evidence type="ECO:0000256" key="1">
    <source>
        <dbReference type="ARBA" id="ARBA00001974"/>
    </source>
</evidence>
<keyword evidence="2" id="KW-0285">Flavoprotein</keyword>
<evidence type="ECO:0000256" key="9">
    <source>
        <dbReference type="SAM" id="Phobius"/>
    </source>
</evidence>
<keyword evidence="3" id="KW-0001">2Fe-2S</keyword>
<evidence type="ECO:0000259" key="10">
    <source>
        <dbReference type="PROSITE" id="PS51085"/>
    </source>
</evidence>
<dbReference type="Pfam" id="PF00111">
    <property type="entry name" value="Fer2"/>
    <property type="match status" value="1"/>
</dbReference>
<dbReference type="InterPro" id="IPR006058">
    <property type="entry name" value="2Fe2S_fd_BS"/>
</dbReference>
<dbReference type="OrthoDB" id="9796486at2"/>
<evidence type="ECO:0000256" key="2">
    <source>
        <dbReference type="ARBA" id="ARBA00022630"/>
    </source>
</evidence>
<evidence type="ECO:0000313" key="13">
    <source>
        <dbReference type="Proteomes" id="UP000260665"/>
    </source>
</evidence>
<keyword evidence="5" id="KW-0274">FAD</keyword>
<dbReference type="SUPFAM" id="SSF54292">
    <property type="entry name" value="2Fe-2S ferredoxin-like"/>
    <property type="match status" value="1"/>
</dbReference>
<sequence>MTASTLLLYISLFLGAQILLGIAYGVLRKSAATALPAVEERAQQTGRTSAAWNGLRAFHVVRRVFEDAAQTQCSFYLEPVDGLALPAFKPGQFLTFSLPLPAQPGEVARTLTRCYSLSDSPAPDHYRVTIKRVLAPAQPPGLPDGLGSRYFHDHVHVGSILQLRAPSGHFHLDTQSLTPVVLVAGGIGITPMLSMLLWCAQHQPQRAVHLYFGVRNSAEQACKAALEDMASTLPQLRLHVVYSKPLPTDRLGVDYQHPGHVDLVLFKQTLPHGAHAFYICGPGAMLESLVPGLAGWGVASSDIHFEAFGPASVRQPADGAKAQAAGGAVSIPVHFQRSGRTLDWNGKQANLLDFAELHGIPVESGCRSGSCGSCVSTLLGGAVDYDSPPDYDLAPGQCLLCVGRPREALALDA</sequence>
<dbReference type="InterPro" id="IPR001041">
    <property type="entry name" value="2Fe-2S_ferredoxin-type"/>
</dbReference>
<evidence type="ECO:0000256" key="5">
    <source>
        <dbReference type="ARBA" id="ARBA00022827"/>
    </source>
</evidence>
<keyword evidence="9" id="KW-1133">Transmembrane helix</keyword>
<keyword evidence="9" id="KW-0812">Transmembrane</keyword>
<dbReference type="AlphaFoldDB" id="A0A3E1RDE0"/>
<dbReference type="InterPro" id="IPR017927">
    <property type="entry name" value="FAD-bd_FR_type"/>
</dbReference>
<dbReference type="PROSITE" id="PS00197">
    <property type="entry name" value="2FE2S_FER_1"/>
    <property type="match status" value="1"/>
</dbReference>
<proteinExistence type="predicted"/>
<evidence type="ECO:0000256" key="7">
    <source>
        <dbReference type="ARBA" id="ARBA00023004"/>
    </source>
</evidence>
<name>A0A3E1RDE0_9BURK</name>
<protein>
    <submittedName>
        <fullName evidence="12">FAD/NAD(P)-binding oxidoreductase</fullName>
    </submittedName>
</protein>
<reference evidence="12 13" key="1">
    <citation type="submission" date="2018-05" db="EMBL/GenBank/DDBJ databases">
        <title>Rhodoferax soyangensis sp.nov., isolated from an oligotrophic freshwater lake.</title>
        <authorList>
            <person name="Park M."/>
        </authorList>
    </citation>
    <scope>NUCLEOTIDE SEQUENCE [LARGE SCALE GENOMIC DNA]</scope>
    <source>
        <strain evidence="12 13">IMCC26218</strain>
    </source>
</reference>
<dbReference type="Gene3D" id="3.10.20.30">
    <property type="match status" value="1"/>
</dbReference>
<dbReference type="Pfam" id="PF00175">
    <property type="entry name" value="NAD_binding_1"/>
    <property type="match status" value="1"/>
</dbReference>
<feature type="domain" description="FAD-binding FR-type" evidence="11">
    <location>
        <begin position="53"/>
        <end position="173"/>
    </location>
</feature>
<keyword evidence="6" id="KW-0560">Oxidoreductase</keyword>
<evidence type="ECO:0000256" key="6">
    <source>
        <dbReference type="ARBA" id="ARBA00023002"/>
    </source>
</evidence>
<dbReference type="GO" id="GO:0016491">
    <property type="term" value="F:oxidoreductase activity"/>
    <property type="evidence" value="ECO:0007669"/>
    <property type="project" value="UniProtKB-KW"/>
</dbReference>
<dbReference type="PANTHER" id="PTHR47354:SF8">
    <property type="entry name" value="1,2-PHENYLACETYL-COA EPOXIDASE, SUBUNIT E"/>
    <property type="match status" value="1"/>
</dbReference>
<dbReference type="GO" id="GO:0050660">
    <property type="term" value="F:flavin adenine dinucleotide binding"/>
    <property type="evidence" value="ECO:0007669"/>
    <property type="project" value="TreeGrafter"/>
</dbReference>
<dbReference type="SUPFAM" id="SSF52343">
    <property type="entry name" value="Ferredoxin reductase-like, C-terminal NADP-linked domain"/>
    <property type="match status" value="1"/>
</dbReference>
<evidence type="ECO:0000256" key="3">
    <source>
        <dbReference type="ARBA" id="ARBA00022714"/>
    </source>
</evidence>
<evidence type="ECO:0000256" key="4">
    <source>
        <dbReference type="ARBA" id="ARBA00022723"/>
    </source>
</evidence>
<evidence type="ECO:0000313" key="12">
    <source>
        <dbReference type="EMBL" id="RFO97387.1"/>
    </source>
</evidence>
<dbReference type="Gene3D" id="2.40.30.10">
    <property type="entry name" value="Translation factors"/>
    <property type="match status" value="1"/>
</dbReference>
<dbReference type="InterPro" id="IPR036010">
    <property type="entry name" value="2Fe-2S_ferredoxin-like_sf"/>
</dbReference>
<keyword evidence="13" id="KW-1185">Reference proteome</keyword>
<keyword evidence="8" id="KW-0411">Iron-sulfur</keyword>
<dbReference type="InterPro" id="IPR001433">
    <property type="entry name" value="OxRdtase_FAD/NAD-bd"/>
</dbReference>
<dbReference type="SUPFAM" id="SSF63380">
    <property type="entry name" value="Riboflavin synthase domain-like"/>
    <property type="match status" value="1"/>
</dbReference>
<dbReference type="Proteomes" id="UP000260665">
    <property type="component" value="Unassembled WGS sequence"/>
</dbReference>
<dbReference type="EMBL" id="QFZK01000004">
    <property type="protein sequence ID" value="RFO97387.1"/>
    <property type="molecule type" value="Genomic_DNA"/>
</dbReference>
<dbReference type="InterPro" id="IPR050415">
    <property type="entry name" value="MRET"/>
</dbReference>
<keyword evidence="9" id="KW-0472">Membrane</keyword>
<evidence type="ECO:0000256" key="8">
    <source>
        <dbReference type="ARBA" id="ARBA00023014"/>
    </source>
</evidence>
<feature type="domain" description="2Fe-2S ferredoxin-type" evidence="10">
    <location>
        <begin position="329"/>
        <end position="413"/>
    </location>
</feature>
<dbReference type="InterPro" id="IPR039261">
    <property type="entry name" value="FNR_nucleotide-bd"/>
</dbReference>
<dbReference type="InterPro" id="IPR017938">
    <property type="entry name" value="Riboflavin_synthase-like_b-brl"/>
</dbReference>
<dbReference type="GO" id="GO:0046872">
    <property type="term" value="F:metal ion binding"/>
    <property type="evidence" value="ECO:0007669"/>
    <property type="project" value="UniProtKB-KW"/>
</dbReference>
<dbReference type="PROSITE" id="PS51384">
    <property type="entry name" value="FAD_FR"/>
    <property type="match status" value="1"/>
</dbReference>
<dbReference type="RefSeq" id="WP_117176525.1">
    <property type="nucleotide sequence ID" value="NZ_QFZK01000004.1"/>
</dbReference>
<dbReference type="PROSITE" id="PS51085">
    <property type="entry name" value="2FE2S_FER_2"/>
    <property type="match status" value="1"/>
</dbReference>
<dbReference type="Gene3D" id="3.40.50.80">
    <property type="entry name" value="Nucleotide-binding domain of ferredoxin-NADP reductase (FNR) module"/>
    <property type="match status" value="1"/>
</dbReference>
<dbReference type="PRINTS" id="PR00406">
    <property type="entry name" value="CYTB5RDTASE"/>
</dbReference>
<feature type="transmembrane region" description="Helical" evidence="9">
    <location>
        <begin position="6"/>
        <end position="27"/>
    </location>
</feature>
<dbReference type="CDD" id="cd06184">
    <property type="entry name" value="flavohem_like_fad_nad_binding"/>
    <property type="match status" value="1"/>
</dbReference>
<comment type="cofactor">
    <cofactor evidence="1">
        <name>FAD</name>
        <dbReference type="ChEBI" id="CHEBI:57692"/>
    </cofactor>
</comment>
<organism evidence="12 13">
    <name type="scientific">Rhodoferax lacus</name>
    <dbReference type="NCBI Taxonomy" id="2184758"/>
    <lineage>
        <taxon>Bacteria</taxon>
        <taxon>Pseudomonadati</taxon>
        <taxon>Pseudomonadota</taxon>
        <taxon>Betaproteobacteria</taxon>
        <taxon>Burkholderiales</taxon>
        <taxon>Comamonadaceae</taxon>
        <taxon>Rhodoferax</taxon>
    </lineage>
</organism>
<dbReference type="CDD" id="cd00207">
    <property type="entry name" value="fer2"/>
    <property type="match status" value="1"/>
</dbReference>
<dbReference type="GO" id="GO:0051537">
    <property type="term" value="F:2 iron, 2 sulfur cluster binding"/>
    <property type="evidence" value="ECO:0007669"/>
    <property type="project" value="UniProtKB-KW"/>
</dbReference>
<dbReference type="PANTHER" id="PTHR47354">
    <property type="entry name" value="NADH OXIDOREDUCTASE HCR"/>
    <property type="match status" value="1"/>
</dbReference>
<accession>A0A3E1RDE0</accession>
<keyword evidence="4" id="KW-0479">Metal-binding</keyword>